<accession>A0AAV5CID7</accession>
<sequence>MRDSVSGHGVNARNIGQRQQHGDSSGTSGGGDLLEIEAEAAEVSEGSIIWEPVDGREAPEDGDGAGPAAAEEEGDGVAMTHGVEEAEVWCMGRDGGRTEGASEDCSTSKLQNGGVTARATRDRA</sequence>
<evidence type="ECO:0000313" key="3">
    <source>
        <dbReference type="Proteomes" id="UP001054889"/>
    </source>
</evidence>
<keyword evidence="3" id="KW-1185">Reference proteome</keyword>
<dbReference type="Proteomes" id="UP001054889">
    <property type="component" value="Unassembled WGS sequence"/>
</dbReference>
<feature type="region of interest" description="Disordered" evidence="1">
    <location>
        <begin position="1"/>
        <end position="77"/>
    </location>
</feature>
<organism evidence="2 3">
    <name type="scientific">Eleusine coracana subsp. coracana</name>
    <dbReference type="NCBI Taxonomy" id="191504"/>
    <lineage>
        <taxon>Eukaryota</taxon>
        <taxon>Viridiplantae</taxon>
        <taxon>Streptophyta</taxon>
        <taxon>Embryophyta</taxon>
        <taxon>Tracheophyta</taxon>
        <taxon>Spermatophyta</taxon>
        <taxon>Magnoliopsida</taxon>
        <taxon>Liliopsida</taxon>
        <taxon>Poales</taxon>
        <taxon>Poaceae</taxon>
        <taxon>PACMAD clade</taxon>
        <taxon>Chloridoideae</taxon>
        <taxon>Cynodonteae</taxon>
        <taxon>Eleusininae</taxon>
        <taxon>Eleusine</taxon>
    </lineage>
</organism>
<name>A0AAV5CID7_ELECO</name>
<gene>
    <name evidence="2" type="primary">ga15152</name>
    <name evidence="2" type="ORF">PR202_ga15152</name>
</gene>
<reference evidence="2" key="2">
    <citation type="submission" date="2021-12" db="EMBL/GenBank/DDBJ databases">
        <title>Resequencing data analysis of finger millet.</title>
        <authorList>
            <person name="Hatakeyama M."/>
            <person name="Aluri S."/>
            <person name="Balachadran M.T."/>
            <person name="Sivarajan S.R."/>
            <person name="Poveda L."/>
            <person name="Shimizu-Inatsugi R."/>
            <person name="Schlapbach R."/>
            <person name="Sreeman S.M."/>
            <person name="Shimizu K.K."/>
        </authorList>
    </citation>
    <scope>NUCLEOTIDE SEQUENCE</scope>
</reference>
<protein>
    <submittedName>
        <fullName evidence="2">Uncharacterized protein</fullName>
    </submittedName>
</protein>
<dbReference type="EMBL" id="BQKI01000007">
    <property type="protein sequence ID" value="GJM98167.1"/>
    <property type="molecule type" value="Genomic_DNA"/>
</dbReference>
<dbReference type="AlphaFoldDB" id="A0AAV5CID7"/>
<reference evidence="2" key="1">
    <citation type="journal article" date="2018" name="DNA Res.">
        <title>Multiple hybrid de novo genome assembly of finger millet, an orphan allotetraploid crop.</title>
        <authorList>
            <person name="Hatakeyama M."/>
            <person name="Aluri S."/>
            <person name="Balachadran M.T."/>
            <person name="Sivarajan S.R."/>
            <person name="Patrignani A."/>
            <person name="Gruter S."/>
            <person name="Poveda L."/>
            <person name="Shimizu-Inatsugi R."/>
            <person name="Baeten J."/>
            <person name="Francoijs K.J."/>
            <person name="Nataraja K.N."/>
            <person name="Reddy Y.A.N."/>
            <person name="Phadnis S."/>
            <person name="Ravikumar R.L."/>
            <person name="Schlapbach R."/>
            <person name="Sreeman S.M."/>
            <person name="Shimizu K.K."/>
        </authorList>
    </citation>
    <scope>NUCLEOTIDE SEQUENCE</scope>
</reference>
<evidence type="ECO:0000256" key="1">
    <source>
        <dbReference type="SAM" id="MobiDB-lite"/>
    </source>
</evidence>
<evidence type="ECO:0000313" key="2">
    <source>
        <dbReference type="EMBL" id="GJM98167.1"/>
    </source>
</evidence>
<feature type="region of interest" description="Disordered" evidence="1">
    <location>
        <begin position="93"/>
        <end position="124"/>
    </location>
</feature>
<feature type="compositionally biased region" description="Polar residues" evidence="1">
    <location>
        <begin position="104"/>
        <end position="114"/>
    </location>
</feature>
<proteinExistence type="predicted"/>
<comment type="caution">
    <text evidence="2">The sequence shown here is derived from an EMBL/GenBank/DDBJ whole genome shotgun (WGS) entry which is preliminary data.</text>
</comment>